<evidence type="ECO:0000313" key="1">
    <source>
        <dbReference type="EMBL" id="AFJ91631.1"/>
    </source>
</evidence>
<reference evidence="1" key="1">
    <citation type="journal article" date="2012" name="Mol. Plant Microbe Interact.">
        <title>Rhizobial plasmids that cause impaired symbiotic nitrogen fixation and enhanced host invasion.</title>
        <authorList>
            <person name="Crook M.B."/>
            <person name="Lindsay D.P."/>
            <person name="Biggs M.B."/>
            <person name="Bentley J.S."/>
            <person name="Price J.C."/>
            <person name="Clement S.C."/>
            <person name="Clement M.J."/>
            <person name="Long S.R."/>
            <person name="Griffitts J.S."/>
        </authorList>
    </citation>
    <scope>NUCLEOTIDE SEQUENCE</scope>
    <source>
        <strain evidence="1">C017</strain>
        <plasmid evidence="1">pHRC017</plasmid>
    </source>
</reference>
<name>I2E2B3_RHIML</name>
<dbReference type="AlphaFoldDB" id="I2E2B3"/>
<keyword evidence="1" id="KW-0614">Plasmid</keyword>
<dbReference type="EMBL" id="JQ665880">
    <property type="protein sequence ID" value="AFJ91631.1"/>
    <property type="molecule type" value="Genomic_DNA"/>
</dbReference>
<protein>
    <submittedName>
        <fullName evidence="1">Uncharacterized protein</fullName>
    </submittedName>
</protein>
<proteinExistence type="predicted"/>
<geneLocation type="plasmid" evidence="1">
    <name>pHRC017</name>
</geneLocation>
<sequence length="68" mass="7630">MVGPIQGRHTRDTSIRDPLSCARSRRNFLYGHLRGNAFQAAGSLNIQWVRRHASIVARGAYGEFAFTI</sequence>
<organism evidence="1">
    <name type="scientific">Rhizobium meliloti</name>
    <name type="common">Ensifer meliloti</name>
    <name type="synonym">Sinorhizobium meliloti</name>
    <dbReference type="NCBI Taxonomy" id="382"/>
    <lineage>
        <taxon>Bacteria</taxon>
        <taxon>Pseudomonadati</taxon>
        <taxon>Pseudomonadota</taxon>
        <taxon>Alphaproteobacteria</taxon>
        <taxon>Hyphomicrobiales</taxon>
        <taxon>Rhizobiaceae</taxon>
        <taxon>Sinorhizobium/Ensifer group</taxon>
        <taxon>Sinorhizobium</taxon>
    </lineage>
</organism>
<accession>I2E2B3</accession>
<gene>
    <name evidence="1" type="ORF">pHRC017_0633</name>
</gene>